<dbReference type="VEuPathDB" id="FungiDB:FOC1_g10001147"/>
<dbReference type="Proteomes" id="UP000016928">
    <property type="component" value="Unassembled WGS sequence"/>
</dbReference>
<dbReference type="PANTHER" id="PTHR45615:SF40">
    <property type="entry name" value="MYOSIN HEAVY CHAIN, NON-MUSCLE"/>
    <property type="match status" value="1"/>
</dbReference>
<reference evidence="4" key="2">
    <citation type="journal article" date="2014" name="PLoS ONE">
        <title>Genome and Transcriptome Analysis of the Fungal Pathogen Fusarium oxysporum f. sp. cubense Causing Banana Vascular Wilt Disease.</title>
        <authorList>
            <person name="Guo L."/>
            <person name="Han L."/>
            <person name="Yang L."/>
            <person name="Zeng H."/>
            <person name="Fan D."/>
            <person name="Zhu Y."/>
            <person name="Feng Y."/>
            <person name="Wang G."/>
            <person name="Peng C."/>
            <person name="Jiang X."/>
            <person name="Zhou D."/>
            <person name="Ni P."/>
            <person name="Liang C."/>
            <person name="Liu L."/>
            <person name="Wang J."/>
            <person name="Mao C."/>
            <person name="Fang X."/>
            <person name="Peng M."/>
            <person name="Huang J."/>
        </authorList>
    </citation>
    <scope>NUCLEOTIDE SEQUENCE [LARGE SCALE GENOMIC DNA]</scope>
    <source>
        <strain evidence="4">race 1</strain>
    </source>
</reference>
<feature type="compositionally biased region" description="Basic and acidic residues" evidence="2">
    <location>
        <begin position="331"/>
        <end position="345"/>
    </location>
</feature>
<protein>
    <submittedName>
        <fullName evidence="3">Uncharacterized protein</fullName>
    </submittedName>
</protein>
<dbReference type="GO" id="GO:0051015">
    <property type="term" value="F:actin filament binding"/>
    <property type="evidence" value="ECO:0007669"/>
    <property type="project" value="TreeGrafter"/>
</dbReference>
<dbReference type="HOGENOM" id="CLU_014306_0_0_1"/>
<name>N4TTF7_FUSC1</name>
<accession>N4TTF7</accession>
<dbReference type="GO" id="GO:0032982">
    <property type="term" value="C:myosin filament"/>
    <property type="evidence" value="ECO:0007669"/>
    <property type="project" value="TreeGrafter"/>
</dbReference>
<dbReference type="GO" id="GO:0000146">
    <property type="term" value="F:microfilament motor activity"/>
    <property type="evidence" value="ECO:0007669"/>
    <property type="project" value="TreeGrafter"/>
</dbReference>
<keyword evidence="1" id="KW-0175">Coiled coil</keyword>
<evidence type="ECO:0000256" key="1">
    <source>
        <dbReference type="SAM" id="Coils"/>
    </source>
</evidence>
<dbReference type="EMBL" id="KB730437">
    <property type="protein sequence ID" value="ENH66069.1"/>
    <property type="molecule type" value="Genomic_DNA"/>
</dbReference>
<dbReference type="GO" id="GO:0005737">
    <property type="term" value="C:cytoplasm"/>
    <property type="evidence" value="ECO:0007669"/>
    <property type="project" value="TreeGrafter"/>
</dbReference>
<evidence type="ECO:0000313" key="3">
    <source>
        <dbReference type="EMBL" id="ENH66069.1"/>
    </source>
</evidence>
<evidence type="ECO:0000313" key="4">
    <source>
        <dbReference type="Proteomes" id="UP000016928"/>
    </source>
</evidence>
<feature type="region of interest" description="Disordered" evidence="2">
    <location>
        <begin position="331"/>
        <end position="355"/>
    </location>
</feature>
<dbReference type="GO" id="GO:0016460">
    <property type="term" value="C:myosin II complex"/>
    <property type="evidence" value="ECO:0007669"/>
    <property type="project" value="TreeGrafter"/>
</dbReference>
<feature type="region of interest" description="Disordered" evidence="2">
    <location>
        <begin position="1"/>
        <end position="20"/>
    </location>
</feature>
<evidence type="ECO:0000256" key="2">
    <source>
        <dbReference type="SAM" id="MobiDB-lite"/>
    </source>
</evidence>
<feature type="coiled-coil region" evidence="1">
    <location>
        <begin position="23"/>
        <end position="57"/>
    </location>
</feature>
<reference evidence="4" key="1">
    <citation type="submission" date="2012-09" db="EMBL/GenBank/DDBJ databases">
        <title>Genome sequencing and comparative transcriptomics of race 1 and race 4 of banana pathogen: Fusarium oxysporum f. sp. cubense.</title>
        <authorList>
            <person name="Fang X."/>
            <person name="Huang J."/>
        </authorList>
    </citation>
    <scope>NUCLEOTIDE SEQUENCE [LARGE SCALE GENOMIC DNA]</scope>
    <source>
        <strain evidence="4">race 1</strain>
    </source>
</reference>
<dbReference type="OrthoDB" id="5100105at2759"/>
<proteinExistence type="predicted"/>
<feature type="coiled-coil region" evidence="1">
    <location>
        <begin position="377"/>
        <end position="460"/>
    </location>
</feature>
<gene>
    <name evidence="3" type="ORF">FOC1_g10001147</name>
</gene>
<dbReference type="PANTHER" id="PTHR45615">
    <property type="entry name" value="MYOSIN HEAVY CHAIN, NON-MUSCLE"/>
    <property type="match status" value="1"/>
</dbReference>
<feature type="region of interest" description="Disordered" evidence="2">
    <location>
        <begin position="269"/>
        <end position="289"/>
    </location>
</feature>
<sequence>MAGTEPAVHDADGPAVQKGPTIVSSTIYELSELKKELKKEREKAQGLEKSYEEMIQKGAADAWHIEELNKDIQRIEASAWPQHRELMMAREGLETAMREKEEIVSKFRGMQARIDELNGVTRHLDVRCCMANQAIFGYVRHIGYLERENDILRGSIEHRANASGAMAAEMTGLKQLMTRYQNELETTKCLNQSLYADVRRLSNKTQDMRAKLKKAEFDATTMNIHKQDLQKVLAVAEGKLNILEKQAPYDARTREETEKDLVLAKKRLENTKKQRKKPAQTKGKVTAKDEAAMAAMEKGLEDEIKRLTRSLEEKDKNIQEREIKMEELRARIKSNADEQESIQREENEDESDSRTVVAVEDTKVKEHSKIDEWYVEVSTPADELARLREELQDAREEIDQLKETVEGLNGVIHDQETEIQRRRQNETTLRAEADRQGTIAAESQEKLREKEHQVLELERIQTRANLKLIGSGIIVIEALVRDRTLLVQHVLETVAGRLDGIDSATSANRAFDEIDGFLENVTGHTLGCIKQAAQDASAVNGVVRNMRRLLPSLANKNDRDDVSRLFGEVQMFKTDVKGLMEGIKQELAGAGAGAIAGDGGAIQKKSKQTGAPRDRRFWLGFQPAELVFSSDLPKPERKKMAYVVDILSQLIVAMVGFWIVDRLRVSFKLSDTSANFQRACICIAICFIACGSKLQTEWLLFKVDTAIYDTFEGYGVPDPVGLGCGVSLSCCHVQYAGEAPNLAFTAGILPGRHLKPKLGNLALAPFHLNRIFHRPNHAGAIEGRSVIVLLEERLAVLNGGLVEVGALGGEGRDGVPEGGLRREMRLLHKLQAARTEIDAVVTSREYKRLPSTIIFNLAIPGTAALISTRQDLPRAVRQVIEQERAALEALRDASHRKGNRTAKSIRRGNRAWIMYLIQVWQAIR</sequence>
<dbReference type="AlphaFoldDB" id="N4TTF7"/>
<organism evidence="3 4">
    <name type="scientific">Fusarium oxysporum f. sp. cubense (strain race 1)</name>
    <name type="common">Panama disease fungus</name>
    <dbReference type="NCBI Taxonomy" id="1229664"/>
    <lineage>
        <taxon>Eukaryota</taxon>
        <taxon>Fungi</taxon>
        <taxon>Dikarya</taxon>
        <taxon>Ascomycota</taxon>
        <taxon>Pezizomycotina</taxon>
        <taxon>Sordariomycetes</taxon>
        <taxon>Hypocreomycetidae</taxon>
        <taxon>Hypocreales</taxon>
        <taxon>Nectriaceae</taxon>
        <taxon>Fusarium</taxon>
        <taxon>Fusarium oxysporum species complex</taxon>
    </lineage>
</organism>